<organism evidence="3 4">
    <name type="scientific">Lolium multiflorum</name>
    <name type="common">Italian ryegrass</name>
    <name type="synonym">Lolium perenne subsp. multiflorum</name>
    <dbReference type="NCBI Taxonomy" id="4521"/>
    <lineage>
        <taxon>Eukaryota</taxon>
        <taxon>Viridiplantae</taxon>
        <taxon>Streptophyta</taxon>
        <taxon>Embryophyta</taxon>
        <taxon>Tracheophyta</taxon>
        <taxon>Spermatophyta</taxon>
        <taxon>Magnoliopsida</taxon>
        <taxon>Liliopsida</taxon>
        <taxon>Poales</taxon>
        <taxon>Poaceae</taxon>
        <taxon>BOP clade</taxon>
        <taxon>Pooideae</taxon>
        <taxon>Poodae</taxon>
        <taxon>Poeae</taxon>
        <taxon>Poeae Chloroplast Group 2 (Poeae type)</taxon>
        <taxon>Loliodinae</taxon>
        <taxon>Loliinae</taxon>
        <taxon>Lolium</taxon>
    </lineage>
</organism>
<dbReference type="AlphaFoldDB" id="A0AAD8VWA6"/>
<dbReference type="Gene3D" id="3.30.420.10">
    <property type="entry name" value="Ribonuclease H-like superfamily/Ribonuclease H"/>
    <property type="match status" value="1"/>
</dbReference>
<dbReference type="SUPFAM" id="SSF53098">
    <property type="entry name" value="Ribonuclease H-like"/>
    <property type="match status" value="1"/>
</dbReference>
<dbReference type="InterPro" id="IPR039537">
    <property type="entry name" value="Retrotran_Ty1/copia-like"/>
</dbReference>
<feature type="compositionally biased region" description="Polar residues" evidence="1">
    <location>
        <begin position="236"/>
        <end position="259"/>
    </location>
</feature>
<accession>A0AAD8VWA6</accession>
<name>A0AAD8VWA6_LOLMU</name>
<feature type="compositionally biased region" description="Basic and acidic residues" evidence="1">
    <location>
        <begin position="197"/>
        <end position="233"/>
    </location>
</feature>
<dbReference type="PANTHER" id="PTHR42648:SF21">
    <property type="entry name" value="CYSTEINE-RICH RLK (RECEPTOR-LIKE PROTEIN KINASE) 8"/>
    <property type="match status" value="1"/>
</dbReference>
<dbReference type="InterPro" id="IPR036397">
    <property type="entry name" value="RNaseH_sf"/>
</dbReference>
<evidence type="ECO:0000313" key="3">
    <source>
        <dbReference type="EMBL" id="KAK1619550.1"/>
    </source>
</evidence>
<dbReference type="Proteomes" id="UP001231189">
    <property type="component" value="Unassembled WGS sequence"/>
</dbReference>
<protein>
    <recommendedName>
        <fullName evidence="2">Integrase catalytic domain-containing protein</fullName>
    </recommendedName>
</protein>
<dbReference type="InterPro" id="IPR012337">
    <property type="entry name" value="RNaseH-like_sf"/>
</dbReference>
<dbReference type="GO" id="GO:0003676">
    <property type="term" value="F:nucleic acid binding"/>
    <property type="evidence" value="ECO:0007669"/>
    <property type="project" value="InterPro"/>
</dbReference>
<feature type="region of interest" description="Disordered" evidence="1">
    <location>
        <begin position="135"/>
        <end position="275"/>
    </location>
</feature>
<feature type="compositionally biased region" description="Polar residues" evidence="1">
    <location>
        <begin position="135"/>
        <end position="158"/>
    </location>
</feature>
<feature type="domain" description="Integrase catalytic" evidence="2">
    <location>
        <begin position="1"/>
        <end position="104"/>
    </location>
</feature>
<dbReference type="PROSITE" id="PS50994">
    <property type="entry name" value="INTEGRASE"/>
    <property type="match status" value="1"/>
</dbReference>
<evidence type="ECO:0000313" key="4">
    <source>
        <dbReference type="Proteomes" id="UP001231189"/>
    </source>
</evidence>
<feature type="compositionally biased region" description="Polar residues" evidence="1">
    <location>
        <begin position="184"/>
        <end position="194"/>
    </location>
</feature>
<dbReference type="EMBL" id="JAUUTY010000006">
    <property type="protein sequence ID" value="KAK1619550.1"/>
    <property type="molecule type" value="Genomic_DNA"/>
</dbReference>
<evidence type="ECO:0000256" key="1">
    <source>
        <dbReference type="SAM" id="MobiDB-lite"/>
    </source>
</evidence>
<gene>
    <name evidence="3" type="ORF">QYE76_025067</name>
</gene>
<proteinExistence type="predicted"/>
<sequence length="490" mass="55698">MYESEIKAIRIDNGTKFKNYTMQEFVDDDGIEHEFSAPYTPQQNGVVERKNRTIIEMARTMLSEFKSPHKFWGEAISTAVHYSNRLFLLPLHNKTPYELLIGDDDPSNAIKLMGIGHIRPTEVHNDDQDDGIEVSSSAQVEPNSTQAEPSGATQDLSSTQDEPHSEEQEESPQPTEQDHDTDQETSSTHGQSQVVPHDQELARDEFIDHEGAIRDSSDDTRAAAKRGRNERPLGCRTSTRMTSKVAPSNGPISSTGGRTKSTEKKRKGKDTVPDSNLVEKVPTYNVGTVHIADWRRLREKNPYRFEERTYNIGDREFWTNTQMNIWDDFYKCPDLMRNGVIVQPKAINKEELTMLQATQYRFVVDTLQKMGLFDLVCLKPGSTKGVGVYCPILVRQFHCTVFFHDDVARTMTWMTGYEQYTCNYLEFCQAMGFGGGRAHGFQIHTQEQFTHGDIAFCYPPEPTHAPPTISGMYYSYQVLAKIFCESLISK</sequence>
<keyword evidence="4" id="KW-1185">Reference proteome</keyword>
<dbReference type="GO" id="GO:0015074">
    <property type="term" value="P:DNA integration"/>
    <property type="evidence" value="ECO:0007669"/>
    <property type="project" value="InterPro"/>
</dbReference>
<reference evidence="3" key="1">
    <citation type="submission" date="2023-07" db="EMBL/GenBank/DDBJ databases">
        <title>A chromosome-level genome assembly of Lolium multiflorum.</title>
        <authorList>
            <person name="Chen Y."/>
            <person name="Copetti D."/>
            <person name="Kolliker R."/>
            <person name="Studer B."/>
        </authorList>
    </citation>
    <scope>NUCLEOTIDE SEQUENCE</scope>
    <source>
        <strain evidence="3">02402/16</strain>
        <tissue evidence="3">Leaf</tissue>
    </source>
</reference>
<evidence type="ECO:0000259" key="2">
    <source>
        <dbReference type="PROSITE" id="PS50994"/>
    </source>
</evidence>
<comment type="caution">
    <text evidence="3">The sequence shown here is derived from an EMBL/GenBank/DDBJ whole genome shotgun (WGS) entry which is preliminary data.</text>
</comment>
<dbReference type="PANTHER" id="PTHR42648">
    <property type="entry name" value="TRANSPOSASE, PUTATIVE-RELATED"/>
    <property type="match status" value="1"/>
</dbReference>
<dbReference type="InterPro" id="IPR001584">
    <property type="entry name" value="Integrase_cat-core"/>
</dbReference>